<proteinExistence type="predicted"/>
<dbReference type="OrthoDB" id="5865705at2759"/>
<reference evidence="1 2" key="1">
    <citation type="submission" date="2013-12" db="EMBL/GenBank/DDBJ databases">
        <title>Draft genome of the parsitic nematode Ancylostoma duodenale.</title>
        <authorList>
            <person name="Mitreva M."/>
        </authorList>
    </citation>
    <scope>NUCLEOTIDE SEQUENCE [LARGE SCALE GENOMIC DNA]</scope>
    <source>
        <strain evidence="1 2">Zhejiang</strain>
    </source>
</reference>
<keyword evidence="2" id="KW-1185">Reference proteome</keyword>
<evidence type="ECO:0000313" key="1">
    <source>
        <dbReference type="EMBL" id="KIH60961.1"/>
    </source>
</evidence>
<sequence>MISTFKSSTRENFRIRKFAAGVGTEVHQPLSTAEIARNTRIKIEDDGSLASRGNVLLTVYERTGNVTILIHVKLYHYACVYNNWYSYAEDKACYE</sequence>
<gene>
    <name evidence="1" type="ORF">ANCDUO_08769</name>
</gene>
<dbReference type="Proteomes" id="UP000054047">
    <property type="component" value="Unassembled WGS sequence"/>
</dbReference>
<protein>
    <submittedName>
        <fullName evidence="1">Uncharacterized protein</fullName>
    </submittedName>
</protein>
<organism evidence="1 2">
    <name type="scientific">Ancylostoma duodenale</name>
    <dbReference type="NCBI Taxonomy" id="51022"/>
    <lineage>
        <taxon>Eukaryota</taxon>
        <taxon>Metazoa</taxon>
        <taxon>Ecdysozoa</taxon>
        <taxon>Nematoda</taxon>
        <taxon>Chromadorea</taxon>
        <taxon>Rhabditida</taxon>
        <taxon>Rhabditina</taxon>
        <taxon>Rhabditomorpha</taxon>
        <taxon>Strongyloidea</taxon>
        <taxon>Ancylostomatidae</taxon>
        <taxon>Ancylostomatinae</taxon>
        <taxon>Ancylostoma</taxon>
    </lineage>
</organism>
<name>A0A0C2GV10_9BILA</name>
<dbReference type="AlphaFoldDB" id="A0A0C2GV10"/>
<evidence type="ECO:0000313" key="2">
    <source>
        <dbReference type="Proteomes" id="UP000054047"/>
    </source>
</evidence>
<dbReference type="EMBL" id="KN730492">
    <property type="protein sequence ID" value="KIH60961.1"/>
    <property type="molecule type" value="Genomic_DNA"/>
</dbReference>
<accession>A0A0C2GV10</accession>